<dbReference type="InterPro" id="IPR002773">
    <property type="entry name" value="Deoxyhypusine_synthase"/>
</dbReference>
<comment type="caution">
    <text evidence="3">The sequence shown here is derived from an EMBL/GenBank/DDBJ whole genome shotgun (WGS) entry which is preliminary data.</text>
</comment>
<keyword evidence="2" id="KW-0520">NAD</keyword>
<name>A0ABT1GB07_9GAMM</name>
<dbReference type="Proteomes" id="UP001523550">
    <property type="component" value="Unassembled WGS sequence"/>
</dbReference>
<evidence type="ECO:0000313" key="4">
    <source>
        <dbReference type="Proteomes" id="UP001523550"/>
    </source>
</evidence>
<evidence type="ECO:0000313" key="3">
    <source>
        <dbReference type="EMBL" id="MCP1727503.1"/>
    </source>
</evidence>
<dbReference type="Pfam" id="PF01916">
    <property type="entry name" value="DS"/>
    <property type="match status" value="1"/>
</dbReference>
<sequence length="322" mass="35561">MGGIREFIDSHYHHFNARELKAASQALLAHLDSGGRLFISLAGAMSTAQLGKSLAPAIRQGMVHGICCTGANLEEDVFRLMGGNRYVSLPNWRDLTPADEQALNDRQLNRVTDTAIPDEVMQQVEEQLITRWRAAADSGRSAMPSEFMQDLLRDPGLRKQFQDPESSWLLAATERQVPVWTPGWEDSSSGNAFSAAVMRGEVSSHSCVMAGTEQMNRLVRWYLENCDPEPGIAYLQVGGGIAGDFAICVTPLISRELQMPDTPRWGYFCQISDADSSYGGYSGAPENEKITWSKLGPETPRFNIHSDATIVMPLMLAYLLDM</sequence>
<evidence type="ECO:0000256" key="2">
    <source>
        <dbReference type="ARBA" id="ARBA00023027"/>
    </source>
</evidence>
<dbReference type="Gene3D" id="3.40.910.10">
    <property type="entry name" value="Deoxyhypusine synthase"/>
    <property type="match status" value="1"/>
</dbReference>
<dbReference type="InterPro" id="IPR029035">
    <property type="entry name" value="DHS-like_NAD/FAD-binding_dom"/>
</dbReference>
<dbReference type="EC" id="2.5.1.46" evidence="3"/>
<dbReference type="InterPro" id="IPR036982">
    <property type="entry name" value="Deoxyhypusine_synthase_sf"/>
</dbReference>
<dbReference type="RefSeq" id="WP_253447782.1">
    <property type="nucleotide sequence ID" value="NZ_JALJYF010000002.1"/>
</dbReference>
<evidence type="ECO:0000256" key="1">
    <source>
        <dbReference type="ARBA" id="ARBA00009892"/>
    </source>
</evidence>
<dbReference type="SUPFAM" id="SSF52467">
    <property type="entry name" value="DHS-like NAD/FAD-binding domain"/>
    <property type="match status" value="1"/>
</dbReference>
<protein>
    <submittedName>
        <fullName evidence="3">Deoxyhypusine synthase</fullName>
        <ecNumber evidence="3">2.5.1.46</ecNumber>
    </submittedName>
</protein>
<dbReference type="GO" id="GO:0034038">
    <property type="term" value="F:deoxyhypusine synthase activity"/>
    <property type="evidence" value="ECO:0007669"/>
    <property type="project" value="UniProtKB-EC"/>
</dbReference>
<keyword evidence="4" id="KW-1185">Reference proteome</keyword>
<reference evidence="3 4" key="1">
    <citation type="submission" date="2022-03" db="EMBL/GenBank/DDBJ databases">
        <title>Genomic Encyclopedia of Type Strains, Phase III (KMG-III): the genomes of soil and plant-associated and newly described type strains.</title>
        <authorList>
            <person name="Whitman W."/>
        </authorList>
    </citation>
    <scope>NUCLEOTIDE SEQUENCE [LARGE SCALE GENOMIC DNA]</scope>
    <source>
        <strain evidence="3 4">BSker1</strain>
    </source>
</reference>
<proteinExistence type="inferred from homology"/>
<organism evidence="3 4">
    <name type="scientific">Natronospira proteinivora</name>
    <dbReference type="NCBI Taxonomy" id="1807133"/>
    <lineage>
        <taxon>Bacteria</taxon>
        <taxon>Pseudomonadati</taxon>
        <taxon>Pseudomonadota</taxon>
        <taxon>Gammaproteobacteria</taxon>
        <taxon>Natronospirales</taxon>
        <taxon>Natronospiraceae</taxon>
        <taxon>Natronospira</taxon>
    </lineage>
</organism>
<comment type="similarity">
    <text evidence="1">Belongs to the deoxyhypusine synthase family.</text>
</comment>
<dbReference type="PANTHER" id="PTHR11703">
    <property type="entry name" value="DEOXYHYPUSINE SYNTHASE"/>
    <property type="match status" value="1"/>
</dbReference>
<keyword evidence="3" id="KW-0808">Transferase</keyword>
<dbReference type="EMBL" id="JALJYF010000002">
    <property type="protein sequence ID" value="MCP1727503.1"/>
    <property type="molecule type" value="Genomic_DNA"/>
</dbReference>
<dbReference type="PANTHER" id="PTHR11703:SF0">
    <property type="entry name" value="DEOXYHYPUSINE SYNTHASE"/>
    <property type="match status" value="1"/>
</dbReference>
<accession>A0ABT1GB07</accession>
<gene>
    <name evidence="3" type="ORF">J2T60_001503</name>
</gene>